<evidence type="ECO:0000256" key="2">
    <source>
        <dbReference type="ARBA" id="ARBA00010617"/>
    </source>
</evidence>
<dbReference type="AlphaFoldDB" id="A0A284R2U0"/>
<dbReference type="GO" id="GO:0016705">
    <property type="term" value="F:oxidoreductase activity, acting on paired donors, with incorporation or reduction of molecular oxygen"/>
    <property type="evidence" value="ECO:0007669"/>
    <property type="project" value="InterPro"/>
</dbReference>
<dbReference type="InterPro" id="IPR050364">
    <property type="entry name" value="Cytochrome_P450_fung"/>
</dbReference>
<accession>A0A284R2U0</accession>
<gene>
    <name evidence="8" type="ORF">ARMOST_06371</name>
</gene>
<evidence type="ECO:0000313" key="8">
    <source>
        <dbReference type="EMBL" id="SJL03026.1"/>
    </source>
</evidence>
<dbReference type="Proteomes" id="UP000219338">
    <property type="component" value="Unassembled WGS sequence"/>
</dbReference>
<comment type="cofactor">
    <cofactor evidence="1">
        <name>heme</name>
        <dbReference type="ChEBI" id="CHEBI:30413"/>
    </cofactor>
</comment>
<keyword evidence="6" id="KW-0408">Iron</keyword>
<evidence type="ECO:0000256" key="6">
    <source>
        <dbReference type="ARBA" id="ARBA00023004"/>
    </source>
</evidence>
<keyword evidence="5" id="KW-0560">Oxidoreductase</keyword>
<dbReference type="EMBL" id="FUEG01000004">
    <property type="protein sequence ID" value="SJL03026.1"/>
    <property type="molecule type" value="Genomic_DNA"/>
</dbReference>
<dbReference type="GO" id="GO:0005506">
    <property type="term" value="F:iron ion binding"/>
    <property type="evidence" value="ECO:0007669"/>
    <property type="project" value="InterPro"/>
</dbReference>
<keyword evidence="3" id="KW-0349">Heme</keyword>
<dbReference type="STRING" id="47428.A0A284R2U0"/>
<organism evidence="8 9">
    <name type="scientific">Armillaria ostoyae</name>
    <name type="common">Armillaria root rot fungus</name>
    <dbReference type="NCBI Taxonomy" id="47428"/>
    <lineage>
        <taxon>Eukaryota</taxon>
        <taxon>Fungi</taxon>
        <taxon>Dikarya</taxon>
        <taxon>Basidiomycota</taxon>
        <taxon>Agaricomycotina</taxon>
        <taxon>Agaricomycetes</taxon>
        <taxon>Agaricomycetidae</taxon>
        <taxon>Agaricales</taxon>
        <taxon>Marasmiineae</taxon>
        <taxon>Physalacriaceae</taxon>
        <taxon>Armillaria</taxon>
    </lineage>
</organism>
<keyword evidence="4" id="KW-0479">Metal-binding</keyword>
<sequence length="222" mass="25744">MSRSLALTDIPNEVQKENVLEILSRHGVLKSWTKGMATARYLDVYEAFHVRFTVSDQSFSWYNFVFPFVTGLGGFGKQRHQRVLPNEYRRINIFQDFRYHRIRERPKTNTLWLAVEGTLGHIASVSVLGRRIVVINSAQTAIDILDKKGAIYSDRPIVAMGRELVGWKNAFVLMRYSSRFSDSRRRVHQIFGTNTSFKQFLPVVELEALKVFAKPEDLFRDI</sequence>
<dbReference type="OrthoDB" id="2789670at2759"/>
<dbReference type="PANTHER" id="PTHR46300">
    <property type="entry name" value="P450, PUTATIVE (EUROFUNG)-RELATED-RELATED"/>
    <property type="match status" value="1"/>
</dbReference>
<evidence type="ECO:0000256" key="5">
    <source>
        <dbReference type="ARBA" id="ARBA00023002"/>
    </source>
</evidence>
<protein>
    <submittedName>
        <fullName evidence="8">Uncharacterized protein</fullName>
    </submittedName>
</protein>
<evidence type="ECO:0000256" key="3">
    <source>
        <dbReference type="ARBA" id="ARBA00022617"/>
    </source>
</evidence>
<proteinExistence type="inferred from homology"/>
<evidence type="ECO:0000313" key="9">
    <source>
        <dbReference type="Proteomes" id="UP000219338"/>
    </source>
</evidence>
<dbReference type="Gene3D" id="1.10.630.10">
    <property type="entry name" value="Cytochrome P450"/>
    <property type="match status" value="1"/>
</dbReference>
<dbReference type="GO" id="GO:0004497">
    <property type="term" value="F:monooxygenase activity"/>
    <property type="evidence" value="ECO:0007669"/>
    <property type="project" value="UniProtKB-KW"/>
</dbReference>
<dbReference type="InterPro" id="IPR036396">
    <property type="entry name" value="Cyt_P450_sf"/>
</dbReference>
<keyword evidence="9" id="KW-1185">Reference proteome</keyword>
<dbReference type="PANTHER" id="PTHR46300:SF7">
    <property type="entry name" value="P450, PUTATIVE (EUROFUNG)-RELATED"/>
    <property type="match status" value="1"/>
</dbReference>
<evidence type="ECO:0000256" key="7">
    <source>
        <dbReference type="ARBA" id="ARBA00023033"/>
    </source>
</evidence>
<dbReference type="GO" id="GO:0020037">
    <property type="term" value="F:heme binding"/>
    <property type="evidence" value="ECO:0007669"/>
    <property type="project" value="InterPro"/>
</dbReference>
<evidence type="ECO:0000256" key="1">
    <source>
        <dbReference type="ARBA" id="ARBA00001971"/>
    </source>
</evidence>
<comment type="similarity">
    <text evidence="2">Belongs to the cytochrome P450 family.</text>
</comment>
<reference evidence="9" key="1">
    <citation type="journal article" date="2017" name="Nat. Ecol. Evol.">
        <title>Genome expansion and lineage-specific genetic innovations in the forest pathogenic fungi Armillaria.</title>
        <authorList>
            <person name="Sipos G."/>
            <person name="Prasanna A.N."/>
            <person name="Walter M.C."/>
            <person name="O'Connor E."/>
            <person name="Balint B."/>
            <person name="Krizsan K."/>
            <person name="Kiss B."/>
            <person name="Hess J."/>
            <person name="Varga T."/>
            <person name="Slot J."/>
            <person name="Riley R."/>
            <person name="Boka B."/>
            <person name="Rigling D."/>
            <person name="Barry K."/>
            <person name="Lee J."/>
            <person name="Mihaltcheva S."/>
            <person name="LaButti K."/>
            <person name="Lipzen A."/>
            <person name="Waldron R."/>
            <person name="Moloney N.M."/>
            <person name="Sperisen C."/>
            <person name="Kredics L."/>
            <person name="Vagvoelgyi C."/>
            <person name="Patrignani A."/>
            <person name="Fitzpatrick D."/>
            <person name="Nagy I."/>
            <person name="Doyle S."/>
            <person name="Anderson J.B."/>
            <person name="Grigoriev I.V."/>
            <person name="Gueldener U."/>
            <person name="Muensterkoetter M."/>
            <person name="Nagy L.G."/>
        </authorList>
    </citation>
    <scope>NUCLEOTIDE SEQUENCE [LARGE SCALE GENOMIC DNA]</scope>
    <source>
        <strain evidence="9">C18/9</strain>
    </source>
</reference>
<keyword evidence="7" id="KW-0503">Monooxygenase</keyword>
<name>A0A284R2U0_ARMOS</name>
<evidence type="ECO:0000256" key="4">
    <source>
        <dbReference type="ARBA" id="ARBA00022723"/>
    </source>
</evidence>
<dbReference type="SUPFAM" id="SSF48264">
    <property type="entry name" value="Cytochrome P450"/>
    <property type="match status" value="1"/>
</dbReference>